<keyword evidence="2" id="KW-1133">Transmembrane helix</keyword>
<dbReference type="InterPro" id="IPR010982">
    <property type="entry name" value="Lambda_DNA-bd_dom_sf"/>
</dbReference>
<organism evidence="4 5">
    <name type="scientific">Candidatus Enterococcus murrayae</name>
    <dbReference type="NCBI Taxonomy" id="2815321"/>
    <lineage>
        <taxon>Bacteria</taxon>
        <taxon>Bacillati</taxon>
        <taxon>Bacillota</taxon>
        <taxon>Bacilli</taxon>
        <taxon>Lactobacillales</taxon>
        <taxon>Enterococcaceae</taxon>
        <taxon>Enterococcus</taxon>
    </lineage>
</organism>
<dbReference type="Proteomes" id="UP000664495">
    <property type="component" value="Unassembled WGS sequence"/>
</dbReference>
<protein>
    <submittedName>
        <fullName evidence="4">Helix-turn-helix transcriptional regulator</fullName>
    </submittedName>
</protein>
<evidence type="ECO:0000256" key="2">
    <source>
        <dbReference type="SAM" id="Phobius"/>
    </source>
</evidence>
<dbReference type="PROSITE" id="PS50943">
    <property type="entry name" value="HTH_CROC1"/>
    <property type="match status" value="1"/>
</dbReference>
<gene>
    <name evidence="4" type="ORF">JZO85_06995</name>
</gene>
<dbReference type="CDD" id="cd00093">
    <property type="entry name" value="HTH_XRE"/>
    <property type="match status" value="1"/>
</dbReference>
<feature type="domain" description="HTH cro/C1-type" evidence="3">
    <location>
        <begin position="7"/>
        <end position="61"/>
    </location>
</feature>
<evidence type="ECO:0000313" key="4">
    <source>
        <dbReference type="EMBL" id="MBO0452012.1"/>
    </source>
</evidence>
<sequence length="262" mass="30305">MDIGKIIKEKRTERNLTQEDLAQQFFVTRQLISKWENGKSYPDLKQVVQLSELFDISLEGLLKEDTGMVKDLSFDIKQKRLFKGLILFLAVISVGVISIFSFFWWVDLTYLEKDDIEITKITKQILPEEVVVVEQTGEEITLPQDVEYTVHFKTNKWLIDLAKISGTNVTSDAEGVEIQIWGHHKLFGAKKESKAVVYSNRDKLLNEEFDSNIGKSLYMYNRKKGAQRFNPQQAKDKDKWPLIKETSDKIADVKSLEKLPVE</sequence>
<dbReference type="PANTHER" id="PTHR46558:SF15">
    <property type="entry name" value="HELIX-TURN-HELIX DOMAIN PROTEIN"/>
    <property type="match status" value="1"/>
</dbReference>
<dbReference type="EMBL" id="JAFLVR010000015">
    <property type="protein sequence ID" value="MBO0452012.1"/>
    <property type="molecule type" value="Genomic_DNA"/>
</dbReference>
<reference evidence="4 5" key="1">
    <citation type="submission" date="2021-03" db="EMBL/GenBank/DDBJ databases">
        <title>Enterococcal diversity collection.</title>
        <authorList>
            <person name="Gilmore M.S."/>
            <person name="Schwartzman J."/>
            <person name="Van Tyne D."/>
            <person name="Martin M."/>
            <person name="Earl A.M."/>
            <person name="Manson A.L."/>
            <person name="Straub T."/>
            <person name="Salamzade R."/>
            <person name="Saavedra J."/>
            <person name="Lebreton F."/>
            <person name="Prichula J."/>
            <person name="Schaufler K."/>
            <person name="Gaca A."/>
            <person name="Sgardioli B."/>
            <person name="Wagenaar J."/>
            <person name="Strong T."/>
        </authorList>
    </citation>
    <scope>NUCLEOTIDE SEQUENCE [LARGE SCALE GENOMIC DNA]</scope>
    <source>
        <strain evidence="4 5">MJM16</strain>
    </source>
</reference>
<dbReference type="InterPro" id="IPR001387">
    <property type="entry name" value="Cro/C1-type_HTH"/>
</dbReference>
<comment type="caution">
    <text evidence="4">The sequence shown here is derived from an EMBL/GenBank/DDBJ whole genome shotgun (WGS) entry which is preliminary data.</text>
</comment>
<dbReference type="PANTHER" id="PTHR46558">
    <property type="entry name" value="TRACRIPTIONAL REGULATORY PROTEIN-RELATED-RELATED"/>
    <property type="match status" value="1"/>
</dbReference>
<keyword evidence="2" id="KW-0472">Membrane</keyword>
<dbReference type="SUPFAM" id="SSF47413">
    <property type="entry name" value="lambda repressor-like DNA-binding domains"/>
    <property type="match status" value="1"/>
</dbReference>
<evidence type="ECO:0000313" key="5">
    <source>
        <dbReference type="Proteomes" id="UP000664495"/>
    </source>
</evidence>
<accession>A0ABS3HG58</accession>
<dbReference type="RefSeq" id="WP_207107790.1">
    <property type="nucleotide sequence ID" value="NZ_JAFLVR010000015.1"/>
</dbReference>
<feature type="transmembrane region" description="Helical" evidence="2">
    <location>
        <begin position="85"/>
        <end position="106"/>
    </location>
</feature>
<keyword evidence="1" id="KW-0238">DNA-binding</keyword>
<keyword evidence="5" id="KW-1185">Reference proteome</keyword>
<dbReference type="Pfam" id="PF01381">
    <property type="entry name" value="HTH_3"/>
    <property type="match status" value="1"/>
</dbReference>
<proteinExistence type="predicted"/>
<name>A0ABS3HG58_9ENTE</name>
<keyword evidence="2" id="KW-0812">Transmembrane</keyword>
<dbReference type="SMART" id="SM00530">
    <property type="entry name" value="HTH_XRE"/>
    <property type="match status" value="1"/>
</dbReference>
<dbReference type="Gene3D" id="1.10.260.40">
    <property type="entry name" value="lambda repressor-like DNA-binding domains"/>
    <property type="match status" value="1"/>
</dbReference>
<evidence type="ECO:0000256" key="1">
    <source>
        <dbReference type="ARBA" id="ARBA00023125"/>
    </source>
</evidence>
<evidence type="ECO:0000259" key="3">
    <source>
        <dbReference type="PROSITE" id="PS50943"/>
    </source>
</evidence>